<name>A0A917LXQ7_9BACI</name>
<reference evidence="1" key="1">
    <citation type="journal article" date="2014" name="Int. J. Syst. Evol. Microbiol.">
        <title>Complete genome sequence of Corynebacterium casei LMG S-19264T (=DSM 44701T), isolated from a smear-ripened cheese.</title>
        <authorList>
            <consortium name="US DOE Joint Genome Institute (JGI-PGF)"/>
            <person name="Walter F."/>
            <person name="Albersmeier A."/>
            <person name="Kalinowski J."/>
            <person name="Ruckert C."/>
        </authorList>
    </citation>
    <scope>NUCLEOTIDE SEQUENCE</scope>
    <source>
        <strain evidence="1">CGMCC 1.12754</strain>
    </source>
</reference>
<reference evidence="1" key="2">
    <citation type="submission" date="2020-09" db="EMBL/GenBank/DDBJ databases">
        <authorList>
            <person name="Sun Q."/>
            <person name="Zhou Y."/>
        </authorList>
    </citation>
    <scope>NUCLEOTIDE SEQUENCE</scope>
    <source>
        <strain evidence="1">CGMCC 1.12754</strain>
    </source>
</reference>
<dbReference type="Proteomes" id="UP000622860">
    <property type="component" value="Unassembled WGS sequence"/>
</dbReference>
<dbReference type="AlphaFoldDB" id="A0A917LXQ7"/>
<evidence type="ECO:0000313" key="1">
    <source>
        <dbReference type="EMBL" id="GGG64670.1"/>
    </source>
</evidence>
<organism evidence="1 2">
    <name type="scientific">Virgibacillus oceani</name>
    <dbReference type="NCBI Taxonomy" id="1479511"/>
    <lineage>
        <taxon>Bacteria</taxon>
        <taxon>Bacillati</taxon>
        <taxon>Bacillota</taxon>
        <taxon>Bacilli</taxon>
        <taxon>Bacillales</taxon>
        <taxon>Bacillaceae</taxon>
        <taxon>Virgibacillus</taxon>
    </lineage>
</organism>
<evidence type="ECO:0000313" key="2">
    <source>
        <dbReference type="Proteomes" id="UP000622860"/>
    </source>
</evidence>
<protein>
    <submittedName>
        <fullName evidence="1">Uncharacterized protein</fullName>
    </submittedName>
</protein>
<dbReference type="EMBL" id="BMFR01000001">
    <property type="protein sequence ID" value="GGG64670.1"/>
    <property type="molecule type" value="Genomic_DNA"/>
</dbReference>
<keyword evidence="2" id="KW-1185">Reference proteome</keyword>
<accession>A0A917LXQ7</accession>
<proteinExistence type="predicted"/>
<comment type="caution">
    <text evidence="1">The sequence shown here is derived from an EMBL/GenBank/DDBJ whole genome shotgun (WGS) entry which is preliminary data.</text>
</comment>
<sequence length="141" mass="16600">MGSYKIDEDILELLKNNREVWSDRHDYTLKKILERYFEKIDFLYPKQYINNEGGNSATIFYIFVDKKLFTVVGNQGSFALDYIGENLKGIQFRESRHHEKFELELKFEETTINLSSEDCNGSWAEDFKGLAQNIFKYLTAA</sequence>
<gene>
    <name evidence="1" type="ORF">GCM10011398_05350</name>
</gene>
<dbReference type="RefSeq" id="WP_188453785.1">
    <property type="nucleotide sequence ID" value="NZ_BMFR01000001.1"/>
</dbReference>